<evidence type="ECO:0000313" key="2">
    <source>
        <dbReference type="Proteomes" id="UP001281147"/>
    </source>
</evidence>
<accession>A0ACC3NHB8</accession>
<name>A0ACC3NHB8_9PEZI</name>
<dbReference type="Proteomes" id="UP001281147">
    <property type="component" value="Unassembled WGS sequence"/>
</dbReference>
<reference evidence="1" key="1">
    <citation type="submission" date="2023-07" db="EMBL/GenBank/DDBJ databases">
        <title>Black Yeasts Isolated from many extreme environments.</title>
        <authorList>
            <person name="Coleine C."/>
            <person name="Stajich J.E."/>
            <person name="Selbmann L."/>
        </authorList>
    </citation>
    <scope>NUCLEOTIDE SEQUENCE</scope>
    <source>
        <strain evidence="1">CCFEE 5714</strain>
    </source>
</reference>
<sequence length="266" mass="29663">MCTSDEESLFEAGPGPRHPQTSQQTTPANATSKPPKHAKAKPVPEDDKQPAAEIKFQGSASIPLTGANIRHALTYAALFLNERKERFKILMLNPEAEILRQKSMVKRAQRLVFFGADSDGATAKSIALAMEYAQSNTGVPLVEVWLNKAALECFSEEHIKYLKAVSEHNNDIVFTAPGLQVVAVPLSYTFVDCACRLETEDEKAHDFEHAVDMLDAIVEKLNGKPVLVRNIEKWCTEFGKQMPSDRILGRVNGRYEDVRHRKGIYL</sequence>
<gene>
    <name evidence="1" type="ORF">LTR37_006105</name>
</gene>
<proteinExistence type="predicted"/>
<dbReference type="EMBL" id="JAUTXU010000039">
    <property type="protein sequence ID" value="KAK3717050.1"/>
    <property type="molecule type" value="Genomic_DNA"/>
</dbReference>
<comment type="caution">
    <text evidence="1">The sequence shown here is derived from an EMBL/GenBank/DDBJ whole genome shotgun (WGS) entry which is preliminary data.</text>
</comment>
<organism evidence="1 2">
    <name type="scientific">Vermiconidia calcicola</name>
    <dbReference type="NCBI Taxonomy" id="1690605"/>
    <lineage>
        <taxon>Eukaryota</taxon>
        <taxon>Fungi</taxon>
        <taxon>Dikarya</taxon>
        <taxon>Ascomycota</taxon>
        <taxon>Pezizomycotina</taxon>
        <taxon>Dothideomycetes</taxon>
        <taxon>Dothideomycetidae</taxon>
        <taxon>Mycosphaerellales</taxon>
        <taxon>Extremaceae</taxon>
        <taxon>Vermiconidia</taxon>
    </lineage>
</organism>
<protein>
    <submittedName>
        <fullName evidence="1">Uncharacterized protein</fullName>
    </submittedName>
</protein>
<keyword evidence="2" id="KW-1185">Reference proteome</keyword>
<evidence type="ECO:0000313" key="1">
    <source>
        <dbReference type="EMBL" id="KAK3717050.1"/>
    </source>
</evidence>